<dbReference type="Pfam" id="PF00176">
    <property type="entry name" value="SNF2-rel_dom"/>
    <property type="match status" value="1"/>
</dbReference>
<dbReference type="InterPro" id="IPR027417">
    <property type="entry name" value="P-loop_NTPase"/>
</dbReference>
<dbReference type="InterPro" id="IPR017907">
    <property type="entry name" value="Znf_RING_CS"/>
</dbReference>
<dbReference type="GO" id="GO:0016818">
    <property type="term" value="F:hydrolase activity, acting on acid anhydrides, in phosphorus-containing anhydrides"/>
    <property type="evidence" value="ECO:0007669"/>
    <property type="project" value="InterPro"/>
</dbReference>
<dbReference type="GO" id="GO:0006281">
    <property type="term" value="P:DNA repair"/>
    <property type="evidence" value="ECO:0007669"/>
    <property type="project" value="TreeGrafter"/>
</dbReference>
<dbReference type="GO" id="GO:0005524">
    <property type="term" value="F:ATP binding"/>
    <property type="evidence" value="ECO:0007669"/>
    <property type="project" value="UniProtKB-KW"/>
</dbReference>
<comment type="similarity">
    <text evidence="2">Belongs to the SNF2/RAD54 helicase family. RAD16 subfamily.</text>
</comment>
<dbReference type="Gene3D" id="3.30.40.10">
    <property type="entry name" value="Zinc/RING finger domain, C3HC4 (zinc finger)"/>
    <property type="match status" value="1"/>
</dbReference>
<dbReference type="InterPro" id="IPR001650">
    <property type="entry name" value="Helicase_C-like"/>
</dbReference>
<keyword evidence="12" id="KW-0812">Transmembrane</keyword>
<evidence type="ECO:0000256" key="6">
    <source>
        <dbReference type="ARBA" id="ARBA00022801"/>
    </source>
</evidence>
<dbReference type="InterPro" id="IPR038718">
    <property type="entry name" value="SNF2-like_sf"/>
</dbReference>
<accession>A0AAD4SWB4</accession>
<keyword evidence="5 11" id="KW-0863">Zinc-finger</keyword>
<dbReference type="EMBL" id="JAJJMB010008334">
    <property type="protein sequence ID" value="KAI3924277.1"/>
    <property type="molecule type" value="Genomic_DNA"/>
</dbReference>
<feature type="transmembrane region" description="Helical" evidence="12">
    <location>
        <begin position="12"/>
        <end position="30"/>
    </location>
</feature>
<evidence type="ECO:0000256" key="5">
    <source>
        <dbReference type="ARBA" id="ARBA00022771"/>
    </source>
</evidence>
<keyword evidence="6" id="KW-0378">Hydrolase</keyword>
<dbReference type="Gene3D" id="3.40.50.300">
    <property type="entry name" value="P-loop containing nucleotide triphosphate hydrolases"/>
    <property type="match status" value="1"/>
</dbReference>
<dbReference type="InterPro" id="IPR014905">
    <property type="entry name" value="HIRAN"/>
</dbReference>
<name>A0AAD4SWB4_9MAGN</name>
<dbReference type="InterPro" id="IPR001841">
    <property type="entry name" value="Znf_RING"/>
</dbReference>
<dbReference type="PROSITE" id="PS51194">
    <property type="entry name" value="HELICASE_CTER"/>
    <property type="match status" value="1"/>
</dbReference>
<dbReference type="PROSITE" id="PS00518">
    <property type="entry name" value="ZF_RING_1"/>
    <property type="match status" value="1"/>
</dbReference>
<dbReference type="GO" id="GO:0003676">
    <property type="term" value="F:nucleic acid binding"/>
    <property type="evidence" value="ECO:0007669"/>
    <property type="project" value="InterPro"/>
</dbReference>
<evidence type="ECO:0000256" key="2">
    <source>
        <dbReference type="ARBA" id="ARBA00008438"/>
    </source>
</evidence>
<dbReference type="InterPro" id="IPR014001">
    <property type="entry name" value="Helicase_ATP-bd"/>
</dbReference>
<evidence type="ECO:0000256" key="3">
    <source>
        <dbReference type="ARBA" id="ARBA00022723"/>
    </source>
</evidence>
<dbReference type="CDD" id="cd18793">
    <property type="entry name" value="SF2_C_SNF"/>
    <property type="match status" value="1"/>
</dbReference>
<evidence type="ECO:0000256" key="4">
    <source>
        <dbReference type="ARBA" id="ARBA00022741"/>
    </source>
</evidence>
<keyword evidence="9" id="KW-0067">ATP-binding</keyword>
<keyword evidence="3" id="KW-0479">Metal-binding</keyword>
<keyword evidence="12" id="KW-0472">Membrane</keyword>
<evidence type="ECO:0000259" key="15">
    <source>
        <dbReference type="PROSITE" id="PS51194"/>
    </source>
</evidence>
<keyword evidence="4" id="KW-0547">Nucleotide-binding</keyword>
<dbReference type="InterPro" id="IPR049730">
    <property type="entry name" value="SNF2/RAD54-like_C"/>
</dbReference>
<dbReference type="Proteomes" id="UP001202328">
    <property type="component" value="Unassembled WGS sequence"/>
</dbReference>
<dbReference type="Pfam" id="PF08797">
    <property type="entry name" value="HIRAN"/>
    <property type="match status" value="1"/>
</dbReference>
<dbReference type="InterPro" id="IPR018957">
    <property type="entry name" value="Znf_C3HC4_RING-type"/>
</dbReference>
<keyword evidence="17" id="KW-1185">Reference proteome</keyword>
<dbReference type="PANTHER" id="PTHR45626">
    <property type="entry name" value="TRANSCRIPTION TERMINATION FACTOR 2-RELATED"/>
    <property type="match status" value="1"/>
</dbReference>
<evidence type="ECO:0000259" key="13">
    <source>
        <dbReference type="PROSITE" id="PS50089"/>
    </source>
</evidence>
<dbReference type="SMART" id="SM00490">
    <property type="entry name" value="HELICc"/>
    <property type="match status" value="1"/>
</dbReference>
<dbReference type="SMART" id="SM00910">
    <property type="entry name" value="HIRAN"/>
    <property type="match status" value="1"/>
</dbReference>
<reference evidence="16" key="1">
    <citation type="submission" date="2022-04" db="EMBL/GenBank/DDBJ databases">
        <title>A functionally conserved STORR gene fusion in Papaver species that diverged 16.8 million years ago.</title>
        <authorList>
            <person name="Catania T."/>
        </authorList>
    </citation>
    <scope>NUCLEOTIDE SEQUENCE</scope>
    <source>
        <strain evidence="16">S-188037</strain>
    </source>
</reference>
<dbReference type="GO" id="GO:0005634">
    <property type="term" value="C:nucleus"/>
    <property type="evidence" value="ECO:0007669"/>
    <property type="project" value="UniProtKB-SubCell"/>
</dbReference>
<dbReference type="InterPro" id="IPR050628">
    <property type="entry name" value="SNF2_RAD54_helicase_TF"/>
</dbReference>
<evidence type="ECO:0000313" key="16">
    <source>
        <dbReference type="EMBL" id="KAI3924277.1"/>
    </source>
</evidence>
<comment type="caution">
    <text evidence="16">The sequence shown here is derived from an EMBL/GenBank/DDBJ whole genome shotgun (WGS) entry which is preliminary data.</text>
</comment>
<feature type="domain" description="RING-type" evidence="13">
    <location>
        <begin position="617"/>
        <end position="655"/>
    </location>
</feature>
<evidence type="ECO:0000256" key="9">
    <source>
        <dbReference type="ARBA" id="ARBA00022840"/>
    </source>
</evidence>
<dbReference type="Pfam" id="PF00271">
    <property type="entry name" value="Helicase_C"/>
    <property type="match status" value="1"/>
</dbReference>
<dbReference type="SMART" id="SM00184">
    <property type="entry name" value="RING"/>
    <property type="match status" value="1"/>
</dbReference>
<sequence length="861" mass="96814">MMASSSSTQEETYLLGFVTVNIVGLQHYFASIKDRQVVGLLREPFNSYDENAIKVLDVKKTQTQVGYIERSAAAILSPLIDTRQILVQGIVPKTLGVKNRYKKPCQVHIFAKIEDFETVKSVIMESGLQLISGSNPAFTQSESAIVKELQPKKKFKKIDEVFNFVSDSEKEKRVRWEALEPPKQIIKTELLDHQKLGLGWLVHRENSDELPPFWIEKEREYGNLLSDFYTRDRPVPLRGGIFADDMGLGKTLTLLSLIATNRPENTSSGSLDNLGEDGEQEEKLSVLVSGNKSKKRKQILKIVDSNKKCRTNTDLEDGNCGVLGPRTTLVVCPPSVFSTWVTQLDEHTRPGQLKVYMYYGTRTNDPEELQKYDIVLTTYGTLASEFKTSESPVKKVSESPIKNVSESPISKVEWFRVILDEAHVIKNEKSSQAVAVLSLKALRRWVVTGTPILNGAYDLYSLVAFLKFEPLSVKSYWQTLVQQPLDKGQSIGLSRLQNIMASLSLRRHKDDGLVELPPKTVETCLVELSVEERDKYDQMLMDYQNVVRNYIHRGSVVLNYSRLLSIVLRLRQICNDVTLCPTEELLPSYNIEDDVSSNPELLQKLVSILQDGDDFDCPICISPPTGTIITCCAHIFCKSCILKAIQKNSCCPLCRHSLSELDLFSAPPEESSEDFENSDSSNGSNTYSSKVSALLKLLIASRNENPSRKSVVFSQFRKMLVLLERPLKDAGFKILRLDGSMTATRRGKVIKEFENQGSDSATVLLASLKASGTGINLTAASRVYLFEPWWNPAVEEQAMDRVHRIGQKEDVKIVRLIVENSIEERILELQSGKKNLGSQGSRKNKDTRQMGGEDIRLLLDL</sequence>
<dbReference type="SUPFAM" id="SSF52540">
    <property type="entry name" value="P-loop containing nucleoside triphosphate hydrolases"/>
    <property type="match status" value="2"/>
</dbReference>
<evidence type="ECO:0000256" key="10">
    <source>
        <dbReference type="ARBA" id="ARBA00023242"/>
    </source>
</evidence>
<comment type="subcellular location">
    <subcellularLocation>
        <location evidence="1">Nucleus</location>
    </subcellularLocation>
</comment>
<dbReference type="Gene3D" id="3.40.50.10810">
    <property type="entry name" value="Tandem AAA-ATPase domain"/>
    <property type="match status" value="2"/>
</dbReference>
<proteinExistence type="inferred from homology"/>
<keyword evidence="10" id="KW-0539">Nucleus</keyword>
<dbReference type="InterPro" id="IPR013083">
    <property type="entry name" value="Znf_RING/FYVE/PHD"/>
</dbReference>
<keyword evidence="8" id="KW-0862">Zinc</keyword>
<dbReference type="GO" id="GO:0004386">
    <property type="term" value="F:helicase activity"/>
    <property type="evidence" value="ECO:0007669"/>
    <property type="project" value="UniProtKB-KW"/>
</dbReference>
<organism evidence="16 17">
    <name type="scientific">Papaver atlanticum</name>
    <dbReference type="NCBI Taxonomy" id="357466"/>
    <lineage>
        <taxon>Eukaryota</taxon>
        <taxon>Viridiplantae</taxon>
        <taxon>Streptophyta</taxon>
        <taxon>Embryophyta</taxon>
        <taxon>Tracheophyta</taxon>
        <taxon>Spermatophyta</taxon>
        <taxon>Magnoliopsida</taxon>
        <taxon>Ranunculales</taxon>
        <taxon>Papaveraceae</taxon>
        <taxon>Papaveroideae</taxon>
        <taxon>Papaver</taxon>
    </lineage>
</organism>
<feature type="domain" description="Helicase C-terminal" evidence="15">
    <location>
        <begin position="693"/>
        <end position="849"/>
    </location>
</feature>
<dbReference type="SMART" id="SM00487">
    <property type="entry name" value="DEXDc"/>
    <property type="match status" value="1"/>
</dbReference>
<dbReference type="InterPro" id="IPR000330">
    <property type="entry name" value="SNF2_N"/>
</dbReference>
<dbReference type="GO" id="GO:0008094">
    <property type="term" value="F:ATP-dependent activity, acting on DNA"/>
    <property type="evidence" value="ECO:0007669"/>
    <property type="project" value="TreeGrafter"/>
</dbReference>
<evidence type="ECO:0000256" key="11">
    <source>
        <dbReference type="PROSITE-ProRule" id="PRU00175"/>
    </source>
</evidence>
<evidence type="ECO:0000256" key="1">
    <source>
        <dbReference type="ARBA" id="ARBA00004123"/>
    </source>
</evidence>
<dbReference type="SUPFAM" id="SSF57850">
    <property type="entry name" value="RING/U-box"/>
    <property type="match status" value="1"/>
</dbReference>
<evidence type="ECO:0000256" key="12">
    <source>
        <dbReference type="SAM" id="Phobius"/>
    </source>
</evidence>
<dbReference type="PANTHER" id="PTHR45626:SF17">
    <property type="entry name" value="HELICASE-LIKE TRANSCRIPTION FACTOR"/>
    <property type="match status" value="1"/>
</dbReference>
<evidence type="ECO:0000256" key="7">
    <source>
        <dbReference type="ARBA" id="ARBA00022806"/>
    </source>
</evidence>
<dbReference type="Pfam" id="PF00097">
    <property type="entry name" value="zf-C3HC4"/>
    <property type="match status" value="1"/>
</dbReference>
<keyword evidence="7" id="KW-0347">Helicase</keyword>
<dbReference type="Gene3D" id="3.30.70.2330">
    <property type="match status" value="1"/>
</dbReference>
<dbReference type="GO" id="GO:0008270">
    <property type="term" value="F:zinc ion binding"/>
    <property type="evidence" value="ECO:0007669"/>
    <property type="project" value="UniProtKB-KW"/>
</dbReference>
<dbReference type="PROSITE" id="PS50089">
    <property type="entry name" value="ZF_RING_2"/>
    <property type="match status" value="1"/>
</dbReference>
<gene>
    <name evidence="16" type="ORF">MKW98_032478</name>
</gene>
<dbReference type="PROSITE" id="PS51192">
    <property type="entry name" value="HELICASE_ATP_BIND_1"/>
    <property type="match status" value="1"/>
</dbReference>
<evidence type="ECO:0008006" key="18">
    <source>
        <dbReference type="Google" id="ProtNLM"/>
    </source>
</evidence>
<evidence type="ECO:0000259" key="14">
    <source>
        <dbReference type="PROSITE" id="PS51192"/>
    </source>
</evidence>
<feature type="domain" description="Helicase ATP-binding" evidence="14">
    <location>
        <begin position="231"/>
        <end position="469"/>
    </location>
</feature>
<protein>
    <recommendedName>
        <fullName evidence="18">SWI/SNF-related matrix-associated actin-dependent regulator of chromatin subfamily A member 3-like 1</fullName>
    </recommendedName>
</protein>
<evidence type="ECO:0000256" key="8">
    <source>
        <dbReference type="ARBA" id="ARBA00022833"/>
    </source>
</evidence>
<evidence type="ECO:0000313" key="17">
    <source>
        <dbReference type="Proteomes" id="UP001202328"/>
    </source>
</evidence>
<keyword evidence="12" id="KW-1133">Transmembrane helix</keyword>
<dbReference type="AlphaFoldDB" id="A0AAD4SWB4"/>